<organism evidence="2 3">
    <name type="scientific">Alishewanella maricola</name>
    <dbReference type="NCBI Taxonomy" id="2795740"/>
    <lineage>
        <taxon>Bacteria</taxon>
        <taxon>Pseudomonadati</taxon>
        <taxon>Pseudomonadota</taxon>
        <taxon>Gammaproteobacteria</taxon>
        <taxon>Alteromonadales</taxon>
        <taxon>Alteromonadaceae</taxon>
        <taxon>Alishewanella</taxon>
    </lineage>
</organism>
<reference evidence="2 3" key="1">
    <citation type="submission" date="2021-10" db="EMBL/GenBank/DDBJ databases">
        <title>Alishewanella koreense sp. nov. isolated from seawater of southwestern coast in South Korea and the proposal for the reclassification of Rheinheimera perlucida and Rheinheimera tuosuensis as Arsukibacterium perlucida and Arsukibacterium tuosuensis.</title>
        <authorList>
            <person name="Kim K.H."/>
            <person name="Ruan W."/>
            <person name="Kim K.R."/>
            <person name="Baek J.H."/>
            <person name="Jeon C.O."/>
        </authorList>
    </citation>
    <scope>NUCLEOTIDE SEQUENCE [LARGE SCALE GENOMIC DNA]</scope>
    <source>
        <strain evidence="2 3">16-MA</strain>
    </source>
</reference>
<feature type="domain" description="Toxin co-regulated pilus biosynthesis protein Q C-terminal" evidence="1">
    <location>
        <begin position="99"/>
        <end position="173"/>
    </location>
</feature>
<keyword evidence="3" id="KW-1185">Reference proteome</keyword>
<dbReference type="Proteomes" id="UP000633814">
    <property type="component" value="Unassembled WGS sequence"/>
</dbReference>
<sequence>MKILLQLLVGILVIGLVFLLVTKPELLFDPTKKNAAAEGFSRFYSDYRTSLQKTRDASDFIITIPDTSDELVLRLRRRELQVAAPAAATWRGQKIRRRFEAGKTIKQVLQDYADQEQMQLFWALPRDYVVKEYFVTNGSLVEALQEMTVTISPDFKQPIFGFFCPNARALVVTYLTDPFFQQNCVATGPNPYQL</sequence>
<comment type="caution">
    <text evidence="2">The sequence shown here is derived from an EMBL/GenBank/DDBJ whole genome shotgun (WGS) entry which is preliminary data.</text>
</comment>
<proteinExistence type="predicted"/>
<evidence type="ECO:0000313" key="3">
    <source>
        <dbReference type="Proteomes" id="UP000633814"/>
    </source>
</evidence>
<protein>
    <submittedName>
        <fullName evidence="2">Toxin co-regulated pilus biosynthesis Q family protein</fullName>
    </submittedName>
</protein>
<name>A0ABS8C5Q1_9ALTE</name>
<dbReference type="Pfam" id="PF10671">
    <property type="entry name" value="TcpQ"/>
    <property type="match status" value="1"/>
</dbReference>
<evidence type="ECO:0000259" key="1">
    <source>
        <dbReference type="Pfam" id="PF10671"/>
    </source>
</evidence>
<gene>
    <name evidence="2" type="ORF">JAO78_012705</name>
</gene>
<dbReference type="InterPro" id="IPR018927">
    <property type="entry name" value="Pilus_synth_Q_C"/>
</dbReference>
<dbReference type="EMBL" id="JAEINI020000009">
    <property type="protein sequence ID" value="MCB5227672.1"/>
    <property type="molecule type" value="Genomic_DNA"/>
</dbReference>
<dbReference type="RefSeq" id="WP_226751735.1">
    <property type="nucleotide sequence ID" value="NZ_JAEINI020000009.1"/>
</dbReference>
<evidence type="ECO:0000313" key="2">
    <source>
        <dbReference type="EMBL" id="MCB5227672.1"/>
    </source>
</evidence>
<accession>A0ABS8C5Q1</accession>
<dbReference type="Gene3D" id="3.55.50.70">
    <property type="match status" value="1"/>
</dbReference>